<dbReference type="Proteomes" id="UP000006591">
    <property type="component" value="Chromosome 7"/>
</dbReference>
<reference evidence="2" key="2">
    <citation type="submission" date="2018-04" db="EMBL/GenBank/DDBJ databases">
        <title>OnivRS2 (Oryza nivara Reference Sequence Version 2).</title>
        <authorList>
            <person name="Zhang J."/>
            <person name="Kudrna D."/>
            <person name="Lee S."/>
            <person name="Talag J."/>
            <person name="Rajasekar S."/>
            <person name="Welchert J."/>
            <person name="Hsing Y.-I."/>
            <person name="Wing R.A."/>
        </authorList>
    </citation>
    <scope>NUCLEOTIDE SEQUENCE [LARGE SCALE GENOMIC DNA]</scope>
    <source>
        <strain evidence="2">SL10</strain>
    </source>
</reference>
<dbReference type="EnsemblPlants" id="ONIVA07G01510.1">
    <property type="protein sequence ID" value="ONIVA07G01510.1"/>
    <property type="gene ID" value="ONIVA07G01510"/>
</dbReference>
<evidence type="ECO:0000256" key="1">
    <source>
        <dbReference type="SAM" id="MobiDB-lite"/>
    </source>
</evidence>
<reference evidence="2" key="1">
    <citation type="submission" date="2015-04" db="UniProtKB">
        <authorList>
            <consortium name="EnsemblPlants"/>
        </authorList>
    </citation>
    <scope>IDENTIFICATION</scope>
    <source>
        <strain evidence="2">SL10</strain>
    </source>
</reference>
<feature type="region of interest" description="Disordered" evidence="1">
    <location>
        <begin position="25"/>
        <end position="45"/>
    </location>
</feature>
<protein>
    <submittedName>
        <fullName evidence="2">Uncharacterized protein</fullName>
    </submittedName>
</protein>
<evidence type="ECO:0000313" key="3">
    <source>
        <dbReference type="Proteomes" id="UP000006591"/>
    </source>
</evidence>
<sequence>MVENIQKKRERRKKLTIEGREEARVAGAFERSSPAASPAPAPDPPRIALASAAVAIAIAAAPSVHQSGSRD</sequence>
<evidence type="ECO:0000313" key="2">
    <source>
        <dbReference type="EnsemblPlants" id="ONIVA07G01510.1"/>
    </source>
</evidence>
<keyword evidence="3" id="KW-1185">Reference proteome</keyword>
<proteinExistence type="predicted"/>
<organism evidence="2">
    <name type="scientific">Oryza nivara</name>
    <name type="common">Indian wild rice</name>
    <name type="synonym">Oryza sativa f. spontanea</name>
    <dbReference type="NCBI Taxonomy" id="4536"/>
    <lineage>
        <taxon>Eukaryota</taxon>
        <taxon>Viridiplantae</taxon>
        <taxon>Streptophyta</taxon>
        <taxon>Embryophyta</taxon>
        <taxon>Tracheophyta</taxon>
        <taxon>Spermatophyta</taxon>
        <taxon>Magnoliopsida</taxon>
        <taxon>Liliopsida</taxon>
        <taxon>Poales</taxon>
        <taxon>Poaceae</taxon>
        <taxon>BOP clade</taxon>
        <taxon>Oryzoideae</taxon>
        <taxon>Oryzeae</taxon>
        <taxon>Oryzinae</taxon>
        <taxon>Oryza</taxon>
    </lineage>
</organism>
<accession>A0A0E0HWJ5</accession>
<dbReference type="HOGENOM" id="CLU_2744344_0_0_1"/>
<dbReference type="AlphaFoldDB" id="A0A0E0HWJ5"/>
<name>A0A0E0HWJ5_ORYNI</name>
<dbReference type="Gramene" id="ONIVA07G01510.1">
    <property type="protein sequence ID" value="ONIVA07G01510.1"/>
    <property type="gene ID" value="ONIVA07G01510"/>
</dbReference>